<dbReference type="InterPro" id="IPR013968">
    <property type="entry name" value="PKS_KR"/>
</dbReference>
<dbReference type="InterPro" id="IPR020807">
    <property type="entry name" value="PKS_DH"/>
</dbReference>
<keyword evidence="2" id="KW-0596">Phosphopantetheine</keyword>
<feature type="region of interest" description="Disordered" evidence="9">
    <location>
        <begin position="5170"/>
        <end position="5189"/>
    </location>
</feature>
<evidence type="ECO:0000256" key="8">
    <source>
        <dbReference type="PROSITE-ProRule" id="PRU01363"/>
    </source>
</evidence>
<evidence type="ECO:0000313" key="13">
    <source>
        <dbReference type="EMBL" id="QGA89386.1"/>
    </source>
</evidence>
<dbReference type="SUPFAM" id="SSF52151">
    <property type="entry name" value="FabD/lysophospholipase-like"/>
    <property type="match status" value="3"/>
</dbReference>
<dbReference type="EMBL" id="MN158725">
    <property type="protein sequence ID" value="QGA89386.1"/>
    <property type="molecule type" value="Genomic_DNA"/>
</dbReference>
<dbReference type="InterPro" id="IPR049552">
    <property type="entry name" value="PKS_DH_N"/>
</dbReference>
<proteinExistence type="predicted"/>
<protein>
    <submittedName>
        <fullName evidence="13">Type I polyketide synthase</fullName>
    </submittedName>
</protein>
<dbReference type="InterPro" id="IPR016035">
    <property type="entry name" value="Acyl_Trfase/lysoPLipase"/>
</dbReference>
<dbReference type="SMART" id="SM00822">
    <property type="entry name" value="PKS_KR"/>
    <property type="match status" value="3"/>
</dbReference>
<dbReference type="InterPro" id="IPR006162">
    <property type="entry name" value="Ppantetheine_attach_site"/>
</dbReference>
<dbReference type="SUPFAM" id="SSF53901">
    <property type="entry name" value="Thiolase-like"/>
    <property type="match status" value="3"/>
</dbReference>
<dbReference type="FunFam" id="3.40.47.10:FF:000019">
    <property type="entry name" value="Polyketide synthase type I"/>
    <property type="match status" value="3"/>
</dbReference>
<evidence type="ECO:0000256" key="7">
    <source>
        <dbReference type="ARBA" id="ARBA00023315"/>
    </source>
</evidence>
<dbReference type="InterPro" id="IPR041618">
    <property type="entry name" value="PKS_DE"/>
</dbReference>
<name>A0A5Q0V454_9ACTN</name>
<keyword evidence="7" id="KW-0012">Acyltransferase</keyword>
<feature type="domain" description="Carrier" evidence="10">
    <location>
        <begin position="1702"/>
        <end position="1777"/>
    </location>
</feature>
<dbReference type="Pfam" id="PF02801">
    <property type="entry name" value="Ketoacyl-synt_C"/>
    <property type="match status" value="3"/>
</dbReference>
<comment type="pathway">
    <text evidence="1">Antibiotic biosynthesis.</text>
</comment>
<keyword evidence="4" id="KW-0808">Transferase</keyword>
<dbReference type="InterPro" id="IPR036291">
    <property type="entry name" value="NAD(P)-bd_dom_sf"/>
</dbReference>
<keyword evidence="5" id="KW-0045">Antibiotic biosynthesis</keyword>
<dbReference type="InterPro" id="IPR001227">
    <property type="entry name" value="Ac_transferase_dom_sf"/>
</dbReference>
<feature type="region of interest" description="Disordered" evidence="9">
    <location>
        <begin position="2231"/>
        <end position="2253"/>
    </location>
</feature>
<feature type="region of interest" description="C-terminal hotdog fold" evidence="8">
    <location>
        <begin position="2852"/>
        <end position="2987"/>
    </location>
</feature>
<dbReference type="Pfam" id="PF21089">
    <property type="entry name" value="PKS_DH_N"/>
    <property type="match status" value="2"/>
</dbReference>
<feature type="domain" description="PKS/mFAS DH" evidence="12">
    <location>
        <begin position="2712"/>
        <end position="2987"/>
    </location>
</feature>
<dbReference type="GO" id="GO:0004312">
    <property type="term" value="F:fatty acid synthase activity"/>
    <property type="evidence" value="ECO:0007669"/>
    <property type="project" value="TreeGrafter"/>
</dbReference>
<dbReference type="FunFam" id="3.40.366.10:FF:000002">
    <property type="entry name" value="Probable polyketide synthase 2"/>
    <property type="match status" value="3"/>
</dbReference>
<evidence type="ECO:0000256" key="2">
    <source>
        <dbReference type="ARBA" id="ARBA00022450"/>
    </source>
</evidence>
<dbReference type="InterPro" id="IPR049551">
    <property type="entry name" value="PKS_DH_C"/>
</dbReference>
<dbReference type="GO" id="GO:0033068">
    <property type="term" value="P:macrolide biosynthetic process"/>
    <property type="evidence" value="ECO:0007669"/>
    <property type="project" value="UniProtKB-ARBA"/>
</dbReference>
<dbReference type="InterPro" id="IPR016039">
    <property type="entry name" value="Thiolase-like"/>
</dbReference>
<dbReference type="NCBIfam" id="NF045894">
    <property type="entry name" value="PKS_plus_SDR"/>
    <property type="match status" value="1"/>
</dbReference>
<dbReference type="InterPro" id="IPR036736">
    <property type="entry name" value="ACP-like_sf"/>
</dbReference>
<dbReference type="CDD" id="cd08952">
    <property type="entry name" value="KR_1_SDR_x"/>
    <property type="match status" value="1"/>
</dbReference>
<dbReference type="SUPFAM" id="SSF51735">
    <property type="entry name" value="NAD(P)-binding Rossmann-fold domains"/>
    <property type="match status" value="6"/>
</dbReference>
<dbReference type="PROSITE" id="PS50075">
    <property type="entry name" value="CARRIER"/>
    <property type="match status" value="3"/>
</dbReference>
<dbReference type="Gene3D" id="3.40.50.720">
    <property type="entry name" value="NAD(P)-binding Rossmann-like Domain"/>
    <property type="match status" value="3"/>
</dbReference>
<reference evidence="13" key="1">
    <citation type="submission" date="2019-07" db="EMBL/GenBank/DDBJ databases">
        <title>Discovery and Elucidation of Biosynthetic Pathway for the Neoantimycin Analogs with a 3-Hydroxybenzoic Acid Moiety and Selective Anticancer Activities.</title>
        <authorList>
            <person name="Zhou Y."/>
        </authorList>
    </citation>
    <scope>NUCLEOTIDE SEQUENCE</scope>
    <source>
        <strain evidence="13">ATCC 31005</strain>
    </source>
</reference>
<evidence type="ECO:0000256" key="1">
    <source>
        <dbReference type="ARBA" id="ARBA00004792"/>
    </source>
</evidence>
<feature type="region of interest" description="N-terminal hotdog fold" evidence="8">
    <location>
        <begin position="2712"/>
        <end position="2840"/>
    </location>
</feature>
<feature type="region of interest" description="N-terminal hotdog fold" evidence="8">
    <location>
        <begin position="931"/>
        <end position="1056"/>
    </location>
</feature>
<dbReference type="Pfam" id="PF00550">
    <property type="entry name" value="PP-binding"/>
    <property type="match status" value="3"/>
</dbReference>
<dbReference type="SUPFAM" id="SSF47336">
    <property type="entry name" value="ACP-like"/>
    <property type="match status" value="3"/>
</dbReference>
<dbReference type="Gene3D" id="6.10.140.1830">
    <property type="match status" value="1"/>
</dbReference>
<feature type="active site" description="Proton acceptor; for dehydratase activity" evidence="8">
    <location>
        <position position="963"/>
    </location>
</feature>
<dbReference type="SMART" id="SM01294">
    <property type="entry name" value="PKS_PP_betabranch"/>
    <property type="match status" value="3"/>
</dbReference>
<dbReference type="InterPro" id="IPR032821">
    <property type="entry name" value="PKS_assoc"/>
</dbReference>
<dbReference type="InterPro" id="IPR057326">
    <property type="entry name" value="KR_dom"/>
</dbReference>
<dbReference type="InterPro" id="IPR014043">
    <property type="entry name" value="Acyl_transferase_dom"/>
</dbReference>
<evidence type="ECO:0000256" key="9">
    <source>
        <dbReference type="SAM" id="MobiDB-lite"/>
    </source>
</evidence>
<evidence type="ECO:0000256" key="3">
    <source>
        <dbReference type="ARBA" id="ARBA00022553"/>
    </source>
</evidence>
<feature type="region of interest" description="C-terminal hotdog fold" evidence="8">
    <location>
        <begin position="1068"/>
        <end position="1209"/>
    </location>
</feature>
<dbReference type="InterPro" id="IPR049900">
    <property type="entry name" value="PKS_mFAS_DH"/>
</dbReference>
<dbReference type="CDD" id="cd00833">
    <property type="entry name" value="PKS"/>
    <property type="match status" value="3"/>
</dbReference>
<dbReference type="Pfam" id="PF00109">
    <property type="entry name" value="ketoacyl-synt"/>
    <property type="match status" value="3"/>
</dbReference>
<dbReference type="InterPro" id="IPR042104">
    <property type="entry name" value="PKS_dehydratase_sf"/>
</dbReference>
<evidence type="ECO:0000256" key="6">
    <source>
        <dbReference type="ARBA" id="ARBA00023268"/>
    </source>
</evidence>
<feature type="domain" description="Ketosynthase family 3 (KS3)" evidence="11">
    <location>
        <begin position="3574"/>
        <end position="4000"/>
    </location>
</feature>
<feature type="domain" description="Carrier" evidence="10">
    <location>
        <begin position="3479"/>
        <end position="3554"/>
    </location>
</feature>
<dbReference type="Gene3D" id="1.10.1200.10">
    <property type="entry name" value="ACP-like"/>
    <property type="match status" value="3"/>
</dbReference>
<organism evidence="13">
    <name type="scientific">Streptomyces conglobatus</name>
    <dbReference type="NCBI Taxonomy" id="1653203"/>
    <lineage>
        <taxon>Bacteria</taxon>
        <taxon>Bacillati</taxon>
        <taxon>Actinomycetota</taxon>
        <taxon>Actinomycetes</taxon>
        <taxon>Kitasatosporales</taxon>
        <taxon>Streptomycetaceae</taxon>
        <taxon>Streptomyces</taxon>
    </lineage>
</organism>
<dbReference type="Pfam" id="PF08659">
    <property type="entry name" value="KR"/>
    <property type="match status" value="3"/>
</dbReference>
<dbReference type="InterPro" id="IPR036299">
    <property type="entry name" value="Polyketide_synth_docking_sf"/>
</dbReference>
<dbReference type="GO" id="GO:0006633">
    <property type="term" value="P:fatty acid biosynthetic process"/>
    <property type="evidence" value="ECO:0007669"/>
    <property type="project" value="InterPro"/>
</dbReference>
<dbReference type="Pfam" id="PF00698">
    <property type="entry name" value="Acyl_transf_1"/>
    <property type="match status" value="3"/>
</dbReference>
<dbReference type="CDD" id="cd08956">
    <property type="entry name" value="KR_3_FAS_SDR_x"/>
    <property type="match status" value="2"/>
</dbReference>
<dbReference type="SMART" id="SM00823">
    <property type="entry name" value="PKS_PP"/>
    <property type="match status" value="3"/>
</dbReference>
<dbReference type="Pfam" id="PF14765">
    <property type="entry name" value="PS-DH"/>
    <property type="match status" value="2"/>
</dbReference>
<dbReference type="Gene3D" id="3.30.70.3290">
    <property type="match status" value="3"/>
</dbReference>
<dbReference type="PANTHER" id="PTHR43775:SF51">
    <property type="entry name" value="INACTIVE PHENOLPHTHIOCEROL SYNTHESIS POLYKETIDE SYNTHASE TYPE I PKS1-RELATED"/>
    <property type="match status" value="1"/>
</dbReference>
<dbReference type="SMART" id="SM00827">
    <property type="entry name" value="PKS_AT"/>
    <property type="match status" value="3"/>
</dbReference>
<accession>A0A5Q0V454</accession>
<dbReference type="PROSITE" id="PS52019">
    <property type="entry name" value="PKS_MFAS_DH"/>
    <property type="match status" value="2"/>
</dbReference>
<dbReference type="InterPro" id="IPR050091">
    <property type="entry name" value="PKS_NRPS_Biosynth_Enz"/>
</dbReference>
<evidence type="ECO:0000256" key="4">
    <source>
        <dbReference type="ARBA" id="ARBA00022679"/>
    </source>
</evidence>
<dbReference type="SMART" id="SM00826">
    <property type="entry name" value="PKS_DH"/>
    <property type="match status" value="2"/>
</dbReference>
<evidence type="ECO:0000259" key="10">
    <source>
        <dbReference type="PROSITE" id="PS50075"/>
    </source>
</evidence>
<feature type="active site" description="Proton donor; for dehydratase activity" evidence="8">
    <location>
        <position position="2913"/>
    </location>
</feature>
<dbReference type="PROSITE" id="PS00012">
    <property type="entry name" value="PHOSPHOPANTETHEINE"/>
    <property type="match status" value="3"/>
</dbReference>
<dbReference type="FunFam" id="3.40.50.720:FF:000381">
    <property type="entry name" value="Probable polyketide synthase pks17"/>
    <property type="match status" value="1"/>
</dbReference>
<dbReference type="InterPro" id="IPR016036">
    <property type="entry name" value="Malonyl_transacylase_ACP-bd"/>
</dbReference>
<dbReference type="InterPro" id="IPR014031">
    <property type="entry name" value="Ketoacyl_synth_C"/>
</dbReference>
<dbReference type="Pfam" id="PF16197">
    <property type="entry name" value="KAsynt_C_assoc"/>
    <property type="match status" value="2"/>
</dbReference>
<feature type="domain" description="PKS/mFAS DH" evidence="12">
    <location>
        <begin position="931"/>
        <end position="1209"/>
    </location>
</feature>
<dbReference type="GO" id="GO:0004315">
    <property type="term" value="F:3-oxoacyl-[acyl-carrier-protein] synthase activity"/>
    <property type="evidence" value="ECO:0007669"/>
    <property type="project" value="InterPro"/>
</dbReference>
<dbReference type="GO" id="GO:0031177">
    <property type="term" value="F:phosphopantetheine binding"/>
    <property type="evidence" value="ECO:0007669"/>
    <property type="project" value="InterPro"/>
</dbReference>
<dbReference type="SUPFAM" id="SSF101173">
    <property type="entry name" value="Docking domain B of the erythromycin polyketide synthase (DEBS)"/>
    <property type="match status" value="1"/>
</dbReference>
<dbReference type="Gene3D" id="3.40.366.10">
    <property type="entry name" value="Malonyl-Coenzyme A Acyl Carrier Protein, domain 2"/>
    <property type="match status" value="3"/>
</dbReference>
<dbReference type="PANTHER" id="PTHR43775">
    <property type="entry name" value="FATTY ACID SYNTHASE"/>
    <property type="match status" value="1"/>
</dbReference>
<dbReference type="InterPro" id="IPR009081">
    <property type="entry name" value="PP-bd_ACP"/>
</dbReference>
<feature type="compositionally biased region" description="Acidic residues" evidence="9">
    <location>
        <begin position="5179"/>
        <end position="5189"/>
    </location>
</feature>
<dbReference type="Gene3D" id="3.10.129.110">
    <property type="entry name" value="Polyketide synthase dehydratase"/>
    <property type="match status" value="2"/>
</dbReference>
<dbReference type="InterPro" id="IPR020841">
    <property type="entry name" value="PKS_Beta-ketoAc_synthase_dom"/>
</dbReference>
<feature type="active site" description="Proton donor; for dehydratase activity" evidence="8">
    <location>
        <position position="1129"/>
    </location>
</feature>
<dbReference type="InterPro" id="IPR014030">
    <property type="entry name" value="Ketoacyl_synth_N"/>
</dbReference>
<dbReference type="Pfam" id="PF18369">
    <property type="entry name" value="PKS_DE"/>
    <property type="match status" value="1"/>
</dbReference>
<keyword evidence="3" id="KW-0597">Phosphoprotein</keyword>
<dbReference type="InterPro" id="IPR020806">
    <property type="entry name" value="PKS_PP-bd"/>
</dbReference>
<evidence type="ECO:0000256" key="5">
    <source>
        <dbReference type="ARBA" id="ARBA00023194"/>
    </source>
</evidence>
<dbReference type="SMART" id="SM00825">
    <property type="entry name" value="PKS_KS"/>
    <property type="match status" value="3"/>
</dbReference>
<dbReference type="SUPFAM" id="SSF55048">
    <property type="entry name" value="Probable ACP-binding domain of malonyl-CoA ACP transacylase"/>
    <property type="match status" value="3"/>
</dbReference>
<evidence type="ECO:0000259" key="12">
    <source>
        <dbReference type="PROSITE" id="PS52019"/>
    </source>
</evidence>
<evidence type="ECO:0000259" key="11">
    <source>
        <dbReference type="PROSITE" id="PS52004"/>
    </source>
</evidence>
<dbReference type="InterPro" id="IPR055123">
    <property type="entry name" value="SpnB-like_Rossmann"/>
</dbReference>
<keyword evidence="6" id="KW-0511">Multifunctional enzyme</keyword>
<dbReference type="FunFam" id="1.10.1200.10:FF:000007">
    <property type="entry name" value="Probable polyketide synthase pks17"/>
    <property type="match status" value="3"/>
</dbReference>
<dbReference type="InterPro" id="IPR018201">
    <property type="entry name" value="Ketoacyl_synth_AS"/>
</dbReference>
<dbReference type="Pfam" id="PF22953">
    <property type="entry name" value="SpnB_Rossmann"/>
    <property type="match status" value="2"/>
</dbReference>
<feature type="domain" description="Ketosynthase family 3 (KS3)" evidence="11">
    <location>
        <begin position="1797"/>
        <end position="2223"/>
    </location>
</feature>
<dbReference type="PROSITE" id="PS52004">
    <property type="entry name" value="KS3_2"/>
    <property type="match status" value="3"/>
</dbReference>
<sequence length="5202" mass="540647">MENEAKLLQYLQRVTADLDQAHARLKEIEDTAQEPIAIVGMGCRYPGGVTSPDELWQLVTAGRDAMSAFPAGRGWNLEELYDPDPDRPGTSYVREGGFIHDADGFDATFFGISPREALAMDPQQRLTLEAAWEALERAGIPPQSLRGSRTGVFVGSSGQDYATLLRQSAEDVEGYLMTGNTPSVVSGRASYTLGLEGPAVTIDTACSSSLVALHLACHALRQGECTMALAGGVSVMAVPSVFIEFSRQRGLAADGRCKSFAAAADGTGWAEGVGMLALERLTDAQRNGHRILAVIRGSAVNQDGASNGLTAPNGPSQQRVIRQALSNARLSADQVDAVEAHGTGTTLGDPIEAQALLETYGQGRPEHRPLLLGSVKSNFGHAQAAAGVAGVIKMVMAMRHGVLPRTLHVDEPSPHIDWSAGAVELLTEQTTWPETGEPRRAGVSSFGVSGTNAHVILEQAPPAPQAERPAAPLGDTAPVLPWLLSARSEQALRDQARNLAAHLAAAPDVPLPDVAYSLATTRTAFEYRAALVAGDRAELRAAVEALAAGDATAGAVAGTVGTGKLAVLFTGQGAQRLGMGRELYQRYPAFANAFDAACAELDRYLGQPLREVVFAGDADRLDRTGFTQPALFAVEVALFRLVESWGIRPDVLAGHSIGELTAAHVAGVLSLKDAATLVAARARLMQALPAGGAMLSVAAPEKDVRSALDGVDGVSVAAVNGPASVVVSGDADAVARIGEDFAAAEVKTKRLNVSHAFHSPHMDPMLADFRRFAEILTYHAPRIPVISNVTGRLATTEELCSPDYWVRHVREAVRFADGITTLEAQGVTRFLELGPDGTLTAMARDCLTPESEAVLVPALRRDRPEAHTLLTALGRLHVHGTTADWEAVFAGTGARRTELPTYAFQRRPYWPRPTATQAGDVSAAGLARAEHPLLGAAVGLADGDGHLFTGRLGLDTHPWLADHLIAGAVVVPGTAILELAVRAADQAGLDRVDELTLEAPLVLPEHGAVQLQISVGAADGTGRRPFHLYSRPVTAAADAPWTHHAGGVLAARTETPATDLAAWPPADAAEADIDDVYERLAENGTVYGPTFRGLRRVWRRGEDVFAEVALPETAEADAPLFGLHPALLDAALHPVGLGDGVLVQDTGGARLPFAWTGVSLHATGATRLRVRLRPAGTDTLTIEAADATGAPVASVESLVLRPVAPEDLARTPRQQSLYRVDWQPMPVAAGVVETEGWAVLGSDEGGLLGSLGVGVSGADLDALAGAGASAGAGGVVPGVVLVPCPPAGGGGSGADAVRVAAGQVLGLVQEWLGDERFASSRLVLVTRGAVAAGDGADVGGLALAAVWGLVRSAQSENPDRLMLVDLDEDADAAGVLPAVVDSGEPQVAVRDGAVLVPRLVRATVPAASADAAAWGAGGTVLVTGGTGALGALVARHLVSVHGVRHLVLTSRRGLEAPGVVVLRDELAGLGAEVTVAACDAADREALAGLLAGIPSEHPLTAVVHTAGVLDDGVIASLTPERLERVLRPKVDAALNLHELTRDLDLSSFVLFSSAAGILGASGQGNYAAANAFLDALAQHRRAEGLPGQSLAWGLWAQTSGMTGGLTEADVSRMTRAGLRPLSETDGLALLDTARTVDQAVLVPIHLEPTGFAQQPGLPPVLRSLVRTPARRAAQTAADTSTGAGADTLLGRLAQASPAERDRILLELVRTRAAAVLGHTDADAIPARLGFLDAGFDSLTAVELRNALGADTGLRLPPTLLFDYPTPVALAGHLREELAGEARGPLLPAPAASTGTDDDPIVIVGMSCRYPGGVSSPEELWDLLAAGGDGISEFPSDRGWQIDRLFDADPDRSGTSYVREGGFLHDATEFDAGFFGISPREALAMDPQQRLLLETSWEALERAGIDPHSVRGSRTGVFAGVMYHDYGARLHEVPEGLEGFLGNGSASSVVSGRVAYTLGLEGPALTVDTACSSSLVTLHLACQALRQGECTMALAGGVTVMSTPGVFVEFSRQRGLAADGRCKSFSDSADGTGWAEGVGVLVLERLSDAERNGHQVLAVVRGSAVNQDGASSGLTAPNGPSQQRVIQQALASARLSAGQVDAVEAHGTGTTLGDPIEAQALLATYGQERTDGRPLWLGSVKSNLGHTQAAAGVAGVIKMVMAMRHGVLPRTLHVDRPSSKVDWSAGAVELLTEQTAWPETGEPRRAGVSSFGVSGTNAHVILEGVPAAEPVAAVSGSDPSGAETAGAETAGAEATETAEVTVPWVLSARSTEALRAQARQLASFVTERPELNLTDAGFSLAVGRAGLEHRAVVLGSDHAELAHGLAALADDQVTSQAVRGVAGSPGGAVFVFPGQGSQWAGMAVELLECSVVFAEWMGECAAALAPHTGWDLLGVVRGGSDEWLERVDVVQPVLWAVMVSLAGVWRSYGVEPVAVVGHSQGEIAAACVAGALSVEDAARVVALRSRLLLDLAGDGGMLSVALPVVEVRERLAGVGGVSVAAVNGPGSVVVAGERRVLEGLRDEWEGAGVRSRMVPVDYASHSAQVEQIEDRLLEVLAPVRPRRASVPFYSSVTGARFDTEGLDAGYWYRNLRQTVEFAKATEALLAEGHGAFIETSAHPVLLMGVEETAEAVERPVVTIGTLRRGEGGRERLLTSLAEAHTQGVEVDWASVFTGTGARRVDLPTYPFQRQRYWLDATPGAGDVGSAGLTPADHPLLGAAIGLADADTYLFTGRLSLQTHAWLADHAVMDTVLLPGTAFVELAIRAGDDVGGARVEELTLEAPLTLPEQGWVRLQLVIGAADDAGRRSLTIHSGVEDDAALTSDQGWTRHASGVLSGHASPASFDLEAWPPADAVEVAAEDAYERFAAAGYAYGDVFQGLRRVWRRGDDIFAELALPEDALTEADRFGLHPALLDSALHAFALENSGEARLPFEWRGVSLHAAGASALRVRISPADDGAVSLAVADHTGAPVASVDALSLRPVSREQLDEARRGSDDPLYRVDWQPMPVAAGVVETEGWAVLGSDEGGLLGSLGVGVSGADLDALAGAGAGAGGVVPGVVLVPCPPAGGGGSGADAVRAVTGRILALVQEWLGDERFASSRLVLVTRGAVAAGDGAGVGDLALAAVWGLVRSAQSENPDRLVLVDLDEGADAAGVLPGVLVSGEPQVAVRGDAVLVPRLVRATVPAASADAAAWGAGGTVLVTGGTGALGALVARHLVSVHGVRHLVLTSRRGLEAPGAVVLRDELAGLGAEVTVAACDAADREALAGLLAAIPSEHPLTAVVHTAGVLDDGVIASLTPERLERVLRPKVDAALNLHELTRDLDLSSFVLFSSAAGILGASGQGNYAAANAFLDGLAQHRRAEGLPGQSLAWGLWAQASGMTGDLDEEDLRRLTRMGLSPLSTDQGLAMFDKACAADEALVAPVRLDTAALRAQAGTVGLPALLRGLVREPVRRSAGAVAGTGGSSLRQQLTGLSDAEAHRALLDLVRTNAAAVLGHESEGGIESTRAFRELGFDSLTAVELRNRLNAVTGLRLPATMVFDYPTPDALADFLQGELLASVRSTGAPVSAPAPATDDDLIAIVGMSCRYPGGVSSPEQLWQLVAGGGDAVSAFPTDRGWVLDGLHDPDRLRHGTSTTLNGGFLYDAADFDAEFFGISPREALAMDPQQRLLLETSWEALERAGIDPQSVRGSRTGVFAGVMYHDYGARLTSVPEGVEGYVGNGSAGSVATGRVAYTLGLEGPAVTVDTACSSSLVALHLAAQSLRQGECSMALVGGVTVLSTPDVFVEFSRQGGLAADGRCKAFAAAADGTGWAEGAGMLLVERLSNAERNGHPVLAVLRGSAVNQDGASNGLTAPNGPSQQRVIRQALASAGLSAAEVDAVEAHGTGTTLGDPIEAQALLATYGQERTDGRPLWLGSVKSNIGHTQAAAGVAGIIKMVMAMRHGVLPRTLHVDEPSPHVDWTAGAVELLTEQRGWPETGAPRRAGVSSFGVSGTNAHVILEGVPAPEPVATVPGDDSSGDEAADGAVPWVLSARSEGALRAQAGRLASFVSGRPELRSVDLGHSLVTTRSTFRHRSVVLAQDREAALTALTALAAGEATADVIRAEAAASGGAVFVFPGGGWQWPGMAVELLETSPVFAARMAECAAALAPFTDWSLLDTVRDVSGAWLDRVDVVQPVMWAIMVSLAAVWQSYGVRPAAVVGHSQGEIAAACVAGALSLEDGARIVALRGRLLVTMPGDGVMLSVALPLAEVAARVEKFGAGVSVAAVNGPGSVVVSGDREALDTLQNEWKAAGARTSAVPMGYASHSAQVEQIRDQLLEVLAPVRPRGGSVPFYSSVTGARFDTEGLDAGYWYRNLRQTVEFTQATEALLAEGHGAFIETSAHPVLLMGVQETAEAVDRPVVTIGTLRRGEGGRERLLTSLAEAHTQGVEVDWTPLFTGTGARRVDLPTYPFQRERYWLDASVPAPENAARQSTGAAESRFWEAVESEDIAAVADTLALDSADAQSTLSPLVHALSSWRRRHQEQETADSWRYRTTWQPLPAGPAADLTGTWLVVSTMEHHAAGTATEVAEALTAHGARVVTAELTEADLDREALARRLAVLAAGDGPDQGGTSAFTGVLSLLALAEEPLKEHQDTPAGFALTVTLLQALGDAAIAAPLWCLTRGAVGVSPADPVTSPAQALVWGFGRVAGLEHPEQWGGLVDLPGTLDERSRSLLCSALAGRDDEDQLAVRTSGVFVRRLERAPLGSTPAPRDWQPSGTVLITGGTGALGAHTARWLAHAGAEHLLLVSRSGPDAPGAVELAAELTDSGARVTLAGCDVTDREALARLLASVPEEYPLTAVVHTAAVLDDGMVDDLSPDRLDRALRVKVGGALHLHELTREHNLSAFVLFSSVAGTIGASGQGNYAPGNAYLDALAHHRRDQGLPATSVAWGAWDGDGMADGTFGELLDRHGLPAMAPGLATAALQRTLDHDDSCVMIADVAWERFSVALTATRPNPAISGIDDVRALRATTADTGAGDETADQVPELVARLAGASPDQRRTLLVEAVRAQAAAVLGYASAEAIRGDRAFRELGLDSVTAVELRNRLGAGTGLRLPTGLVFDYPSPAAVADYLLRELDPDGDGTGEATSASAVEEFEKLETALLEMDPDNAVRTRIMMRMQALVAQWREAGDLESGPSETEDLQSATDDEMFDLISKKFGIS</sequence>
<dbReference type="Gene3D" id="3.40.47.10">
    <property type="match status" value="3"/>
</dbReference>
<dbReference type="Pfam" id="PF22621">
    <property type="entry name" value="CurL-like_PKS_C"/>
    <property type="match status" value="1"/>
</dbReference>
<feature type="domain" description="Carrier" evidence="10">
    <location>
        <begin position="5042"/>
        <end position="5117"/>
    </location>
</feature>
<feature type="domain" description="Ketosynthase family 3 (KS3)" evidence="11">
    <location>
        <begin position="33"/>
        <end position="459"/>
    </location>
</feature>
<feature type="active site" description="Proton acceptor; for dehydratase activity" evidence="8">
    <location>
        <position position="2744"/>
    </location>
</feature>
<dbReference type="PROSITE" id="PS00606">
    <property type="entry name" value="KS3_1"/>
    <property type="match status" value="3"/>
</dbReference>